<sequence>MKIIDTAASRLPGRSVRFVGKQIENPQTGTDLFKSIHGRTGILFFRNYWGPGRQGDHIDLWNGSRMTALSSWFHGFAAWYGPRYIRSDNDIGDLIMISLGVCCLAFMLGGWVGYRLHGCMRRRSNTSEHPHQGEQ</sequence>
<dbReference type="EMBL" id="CP127363">
    <property type="protein sequence ID" value="WIY50670.1"/>
    <property type="molecule type" value="Genomic_DNA"/>
</dbReference>
<dbReference type="Gene3D" id="3.90.1720.80">
    <property type="match status" value="1"/>
</dbReference>
<evidence type="ECO:0000313" key="1">
    <source>
        <dbReference type="EMBL" id="WIY50670.1"/>
    </source>
</evidence>
<proteinExistence type="predicted"/>
<name>A0ABY9AUR2_PARCI</name>
<organism evidence="1 2">
    <name type="scientific">Paracidovorax citrulli</name>
    <name type="common">Acidovorax citrulli</name>
    <dbReference type="NCBI Taxonomy" id="80869"/>
    <lineage>
        <taxon>Bacteria</taxon>
        <taxon>Pseudomonadati</taxon>
        <taxon>Pseudomonadota</taxon>
        <taxon>Betaproteobacteria</taxon>
        <taxon>Burkholderiales</taxon>
        <taxon>Comamonadaceae</taxon>
        <taxon>Paracidovorax</taxon>
    </lineage>
</organism>
<dbReference type="Pfam" id="PF14113">
    <property type="entry name" value="Tae4"/>
    <property type="match status" value="1"/>
</dbReference>
<dbReference type="Proteomes" id="UP001242732">
    <property type="component" value="Chromosome"/>
</dbReference>
<dbReference type="RefSeq" id="WP_011795312.1">
    <property type="nucleotide sequence ID" value="NZ_CP023687.1"/>
</dbReference>
<protein>
    <submittedName>
        <fullName evidence="1">T6SS effector amidase Tae4 family protein</fullName>
    </submittedName>
</protein>
<gene>
    <name evidence="1" type="ORF">QRO08_08915</name>
</gene>
<evidence type="ECO:0000313" key="2">
    <source>
        <dbReference type="Proteomes" id="UP001242732"/>
    </source>
</evidence>
<keyword evidence="2" id="KW-1185">Reference proteome</keyword>
<reference evidence="1 2" key="1">
    <citation type="submission" date="2023-06" db="EMBL/GenBank/DDBJ databases">
        <authorList>
            <person name="Ham H."/>
            <person name="Park D.S."/>
        </authorList>
    </citation>
    <scope>NUCLEOTIDE SEQUENCE [LARGE SCALE GENOMIC DNA]</scope>
    <source>
        <strain evidence="1 2">KACC 17005</strain>
    </source>
</reference>
<dbReference type="InterPro" id="IPR025562">
    <property type="entry name" value="Tae4"/>
</dbReference>
<accession>A0ABY9AUR2</accession>